<reference evidence="1 2" key="1">
    <citation type="submission" date="2021-03" db="EMBL/GenBank/DDBJ databases">
        <title>Genomic Encyclopedia of Type Strains, Phase IV (KMG-IV): sequencing the most valuable type-strain genomes for metagenomic binning, comparative biology and taxonomic classification.</title>
        <authorList>
            <person name="Goeker M."/>
        </authorList>
    </citation>
    <scope>NUCLEOTIDE SEQUENCE [LARGE SCALE GENOMIC DNA]</scope>
    <source>
        <strain evidence="1 2">DSM 101953</strain>
    </source>
</reference>
<organism evidence="1 2">
    <name type="scientific">Paenibacillus silagei</name>
    <dbReference type="NCBI Taxonomy" id="1670801"/>
    <lineage>
        <taxon>Bacteria</taxon>
        <taxon>Bacillati</taxon>
        <taxon>Bacillota</taxon>
        <taxon>Bacilli</taxon>
        <taxon>Bacillales</taxon>
        <taxon>Paenibacillaceae</taxon>
        <taxon>Paenibacillus</taxon>
    </lineage>
</organism>
<dbReference type="Proteomes" id="UP000773462">
    <property type="component" value="Unassembled WGS sequence"/>
</dbReference>
<proteinExistence type="predicted"/>
<protein>
    <recommendedName>
        <fullName evidence="3">DUF4178 domain-containing protein</fullName>
    </recommendedName>
</protein>
<evidence type="ECO:0008006" key="3">
    <source>
        <dbReference type="Google" id="ProtNLM"/>
    </source>
</evidence>
<evidence type="ECO:0000313" key="2">
    <source>
        <dbReference type="Proteomes" id="UP000773462"/>
    </source>
</evidence>
<dbReference type="RefSeq" id="WP_209877738.1">
    <property type="nucleotide sequence ID" value="NZ_JAGGLV010000021.1"/>
</dbReference>
<comment type="caution">
    <text evidence="1">The sequence shown here is derived from an EMBL/GenBank/DDBJ whole genome shotgun (WGS) entry which is preliminary data.</text>
</comment>
<keyword evidence="2" id="KW-1185">Reference proteome</keyword>
<dbReference type="EMBL" id="JAGGLV010000021">
    <property type="protein sequence ID" value="MBP2114931.1"/>
    <property type="molecule type" value="Genomic_DNA"/>
</dbReference>
<accession>A0ABS4NXZ8</accession>
<name>A0ABS4NXZ8_9BACL</name>
<sequence length="185" mass="21712">MKIQLRLEKLWKRARVERSCFSLEKISDRFILVKLVFDYDKVKDYYGRLVWCFYGEAEPLIIYFDKSRETYTSEEVLLPNELTFFVDSFSNKFVQNPQIRTSGLPALSLTTVEGIDHDFLVQERGELTVAYKDNSIYCLFNASQPDEIVQVGENIGFYFSNKMLSEIKLQLTDHDKLILQQAHLI</sequence>
<gene>
    <name evidence="1" type="ORF">J2Z70_005115</name>
</gene>
<evidence type="ECO:0000313" key="1">
    <source>
        <dbReference type="EMBL" id="MBP2114931.1"/>
    </source>
</evidence>